<dbReference type="EMBL" id="CP096829">
    <property type="protein sequence ID" value="UPZ16301.1"/>
    <property type="molecule type" value="Genomic_DNA"/>
</dbReference>
<sequence length="88" mass="10410">MDLNIIIENKNDYYKLATHYLKKIEGIELEADFDEIIPKSISILLDHDFIPAPCIEIRLELLKDQKTISDYFLYVDENKEFVDEFLIA</sequence>
<evidence type="ECO:0000313" key="1">
    <source>
        <dbReference type="EMBL" id="UPZ16301.1"/>
    </source>
</evidence>
<dbReference type="Proteomes" id="UP000829998">
    <property type="component" value="Chromosome"/>
</dbReference>
<reference evidence="1 2" key="1">
    <citation type="submission" date="2022-04" db="EMBL/GenBank/DDBJ databases">
        <authorList>
            <person name="Ra J.-S."/>
            <person name="Kim S.-B."/>
        </authorList>
    </citation>
    <scope>NUCLEOTIDE SEQUENCE [LARGE SCALE GENOMIC DNA]</scope>
    <source>
        <strain evidence="1 2">MMS21-Er5</strain>
    </source>
</reference>
<gene>
    <name evidence="1" type="ORF">M0M44_02925</name>
</gene>
<name>A0ABY4LXF0_9FLAO</name>
<organism evidence="1 2">
    <name type="scientific">Flavobacterium humidisoli</name>
    <dbReference type="NCBI Taxonomy" id="2937442"/>
    <lineage>
        <taxon>Bacteria</taxon>
        <taxon>Pseudomonadati</taxon>
        <taxon>Bacteroidota</taxon>
        <taxon>Flavobacteriia</taxon>
        <taxon>Flavobacteriales</taxon>
        <taxon>Flavobacteriaceae</taxon>
        <taxon>Flavobacterium</taxon>
    </lineage>
</organism>
<dbReference type="RefSeq" id="WP_248728433.1">
    <property type="nucleotide sequence ID" value="NZ_CP096829.1"/>
</dbReference>
<keyword evidence="2" id="KW-1185">Reference proteome</keyword>
<protein>
    <submittedName>
        <fullName evidence="1">Uncharacterized protein</fullName>
    </submittedName>
</protein>
<proteinExistence type="predicted"/>
<accession>A0ABY4LXF0</accession>
<evidence type="ECO:0000313" key="2">
    <source>
        <dbReference type="Proteomes" id="UP000829998"/>
    </source>
</evidence>